<protein>
    <submittedName>
        <fullName evidence="2">Uncharacterized protein</fullName>
    </submittedName>
</protein>
<feature type="region of interest" description="Disordered" evidence="1">
    <location>
        <begin position="122"/>
        <end position="154"/>
    </location>
</feature>
<dbReference type="EMBL" id="RDQH01000337">
    <property type="protein sequence ID" value="RXH83756.1"/>
    <property type="molecule type" value="Genomic_DNA"/>
</dbReference>
<dbReference type="Proteomes" id="UP000290289">
    <property type="component" value="Chromosome 11"/>
</dbReference>
<proteinExistence type="predicted"/>
<accession>A0A498IK76</accession>
<name>A0A498IK76_MALDO</name>
<feature type="compositionally biased region" description="Polar residues" evidence="1">
    <location>
        <begin position="133"/>
        <end position="150"/>
    </location>
</feature>
<sequence length="191" mass="21336">MLALGVLAEGEGLHQESIQGGESIRLFHGKVQGNACIRCACRGRRLASGKHPRWRKHSALPWESEEEYLSGNVGMCLPNLVNFSVSLFLVFYSVQLSIQQGNAPETKRRHHIPVTRTTKIQLATTKKRKPVGNPTSNIVKNSKQQDSGGVNTKPELYVPLDKAVKSEERNSYRQISQLKLQFEFQNNGING</sequence>
<keyword evidence="3" id="KW-1185">Reference proteome</keyword>
<evidence type="ECO:0000313" key="2">
    <source>
        <dbReference type="EMBL" id="RXH83756.1"/>
    </source>
</evidence>
<comment type="caution">
    <text evidence="2">The sequence shown here is derived from an EMBL/GenBank/DDBJ whole genome shotgun (WGS) entry which is preliminary data.</text>
</comment>
<evidence type="ECO:0000256" key="1">
    <source>
        <dbReference type="SAM" id="MobiDB-lite"/>
    </source>
</evidence>
<dbReference type="AlphaFoldDB" id="A0A498IK76"/>
<evidence type="ECO:0000313" key="3">
    <source>
        <dbReference type="Proteomes" id="UP000290289"/>
    </source>
</evidence>
<gene>
    <name evidence="2" type="ORF">DVH24_006009</name>
</gene>
<reference evidence="2 3" key="1">
    <citation type="submission" date="2018-10" db="EMBL/GenBank/DDBJ databases">
        <title>A high-quality apple genome assembly.</title>
        <authorList>
            <person name="Hu J."/>
        </authorList>
    </citation>
    <scope>NUCLEOTIDE SEQUENCE [LARGE SCALE GENOMIC DNA]</scope>
    <source>
        <strain evidence="3">cv. HFTH1</strain>
        <tissue evidence="2">Young leaf</tissue>
    </source>
</reference>
<organism evidence="2 3">
    <name type="scientific">Malus domestica</name>
    <name type="common">Apple</name>
    <name type="synonym">Pyrus malus</name>
    <dbReference type="NCBI Taxonomy" id="3750"/>
    <lineage>
        <taxon>Eukaryota</taxon>
        <taxon>Viridiplantae</taxon>
        <taxon>Streptophyta</taxon>
        <taxon>Embryophyta</taxon>
        <taxon>Tracheophyta</taxon>
        <taxon>Spermatophyta</taxon>
        <taxon>Magnoliopsida</taxon>
        <taxon>eudicotyledons</taxon>
        <taxon>Gunneridae</taxon>
        <taxon>Pentapetalae</taxon>
        <taxon>rosids</taxon>
        <taxon>fabids</taxon>
        <taxon>Rosales</taxon>
        <taxon>Rosaceae</taxon>
        <taxon>Amygdaloideae</taxon>
        <taxon>Maleae</taxon>
        <taxon>Malus</taxon>
    </lineage>
</organism>